<keyword evidence="3" id="KW-1185">Reference proteome</keyword>
<comment type="caution">
    <text evidence="2">The sequence shown here is derived from an EMBL/GenBank/DDBJ whole genome shotgun (WGS) entry which is preliminary data.</text>
</comment>
<sequence length="69" mass="7912">MVPPPESRPRWADLVESEEENDTEDLRPALDDASYREAPVASVEEQRRDVQRLSLGAECQVRTKRSGWT</sequence>
<feature type="region of interest" description="Disordered" evidence="1">
    <location>
        <begin position="1"/>
        <end position="48"/>
    </location>
</feature>
<evidence type="ECO:0000313" key="3">
    <source>
        <dbReference type="Proteomes" id="UP001642464"/>
    </source>
</evidence>
<evidence type="ECO:0000256" key="1">
    <source>
        <dbReference type="SAM" id="MobiDB-lite"/>
    </source>
</evidence>
<dbReference type="Proteomes" id="UP001642464">
    <property type="component" value="Unassembled WGS sequence"/>
</dbReference>
<organism evidence="2 3">
    <name type="scientific">Durusdinium trenchii</name>
    <dbReference type="NCBI Taxonomy" id="1381693"/>
    <lineage>
        <taxon>Eukaryota</taxon>
        <taxon>Sar</taxon>
        <taxon>Alveolata</taxon>
        <taxon>Dinophyceae</taxon>
        <taxon>Suessiales</taxon>
        <taxon>Symbiodiniaceae</taxon>
        <taxon>Durusdinium</taxon>
    </lineage>
</organism>
<reference evidence="2 3" key="1">
    <citation type="submission" date="2024-02" db="EMBL/GenBank/DDBJ databases">
        <authorList>
            <person name="Chen Y."/>
            <person name="Shah S."/>
            <person name="Dougan E. K."/>
            <person name="Thang M."/>
            <person name="Chan C."/>
        </authorList>
    </citation>
    <scope>NUCLEOTIDE SEQUENCE [LARGE SCALE GENOMIC DNA]</scope>
</reference>
<name>A0ABP0I743_9DINO</name>
<feature type="compositionally biased region" description="Basic and acidic residues" evidence="1">
    <location>
        <begin position="24"/>
        <end position="35"/>
    </location>
</feature>
<proteinExistence type="predicted"/>
<accession>A0ABP0I743</accession>
<dbReference type="EMBL" id="CAXAMM010002891">
    <property type="protein sequence ID" value="CAK8997761.1"/>
    <property type="molecule type" value="Genomic_DNA"/>
</dbReference>
<gene>
    <name evidence="2" type="ORF">SCF082_LOCUS5342</name>
</gene>
<evidence type="ECO:0000313" key="2">
    <source>
        <dbReference type="EMBL" id="CAK8997761.1"/>
    </source>
</evidence>
<protein>
    <submittedName>
        <fullName evidence="2">Uncharacterized protein</fullName>
    </submittedName>
</protein>